<dbReference type="Proteomes" id="UP000008370">
    <property type="component" value="Unassembled WGS sequence"/>
</dbReference>
<protein>
    <submittedName>
        <fullName evidence="2">Uncharacterized protein</fullName>
    </submittedName>
</protein>
<feature type="region of interest" description="Disordered" evidence="1">
    <location>
        <begin position="123"/>
        <end position="154"/>
    </location>
</feature>
<feature type="region of interest" description="Disordered" evidence="1">
    <location>
        <begin position="43"/>
        <end position="65"/>
    </location>
</feature>
<dbReference type="KEGG" id="pco:PHACADRAFT_190016"/>
<gene>
    <name evidence="2" type="ORF">PHACADRAFT_190016</name>
</gene>
<evidence type="ECO:0000313" key="2">
    <source>
        <dbReference type="EMBL" id="EKM60889.1"/>
    </source>
</evidence>
<dbReference type="AlphaFoldDB" id="K5WNW6"/>
<dbReference type="EMBL" id="JH930468">
    <property type="protein sequence ID" value="EKM60889.1"/>
    <property type="molecule type" value="Genomic_DNA"/>
</dbReference>
<sequence length="219" mass="24854">MLKRQRLPSPLPLQWDAVEDEKNLPEDLLEPMSKRRRYFATGSYAEEQSDAECQGDTPRTEYGSEAIRREVHAGAREWRKDAGEYKHANSLLHDLHAEQRHRLIFSATPSSPSASPHLCEEIKPRNVPRSPHPASPPIDFGTAYDPPRPSDDPVCKREGEGILAKEAEVVSQRYAESHKAVTVPVPQPQTTRYQRFARKFVDSSLIKFCFRTPVPSSAR</sequence>
<evidence type="ECO:0000313" key="3">
    <source>
        <dbReference type="Proteomes" id="UP000008370"/>
    </source>
</evidence>
<evidence type="ECO:0000256" key="1">
    <source>
        <dbReference type="SAM" id="MobiDB-lite"/>
    </source>
</evidence>
<dbReference type="OrthoDB" id="3262473at2759"/>
<proteinExistence type="predicted"/>
<keyword evidence="3" id="KW-1185">Reference proteome</keyword>
<dbReference type="HOGENOM" id="CLU_1261921_0_0_1"/>
<accession>K5WNW6</accession>
<dbReference type="GeneID" id="18910654"/>
<dbReference type="RefSeq" id="XP_007390332.1">
    <property type="nucleotide sequence ID" value="XM_007390270.1"/>
</dbReference>
<name>K5WNW6_PHACS</name>
<dbReference type="InParanoid" id="K5WNW6"/>
<reference evidence="2 3" key="1">
    <citation type="journal article" date="2012" name="BMC Genomics">
        <title>Comparative genomics of the white-rot fungi, Phanerochaete carnosa and P. chrysosporium, to elucidate the genetic basis of the distinct wood types they colonize.</title>
        <authorList>
            <person name="Suzuki H."/>
            <person name="MacDonald J."/>
            <person name="Syed K."/>
            <person name="Salamov A."/>
            <person name="Hori C."/>
            <person name="Aerts A."/>
            <person name="Henrissat B."/>
            <person name="Wiebenga A."/>
            <person name="vanKuyk P.A."/>
            <person name="Barry K."/>
            <person name="Lindquist E."/>
            <person name="LaButti K."/>
            <person name="Lapidus A."/>
            <person name="Lucas S."/>
            <person name="Coutinho P."/>
            <person name="Gong Y."/>
            <person name="Samejima M."/>
            <person name="Mahadevan R."/>
            <person name="Abou-Zaid M."/>
            <person name="de Vries R.P."/>
            <person name="Igarashi K."/>
            <person name="Yadav J.S."/>
            <person name="Grigoriev I.V."/>
            <person name="Master E.R."/>
        </authorList>
    </citation>
    <scope>NUCLEOTIDE SEQUENCE [LARGE SCALE GENOMIC DNA]</scope>
    <source>
        <strain evidence="2 3">HHB-10118-sp</strain>
    </source>
</reference>
<organism evidence="2 3">
    <name type="scientific">Phanerochaete carnosa (strain HHB-10118-sp)</name>
    <name type="common">White-rot fungus</name>
    <name type="synonym">Peniophora carnosa</name>
    <dbReference type="NCBI Taxonomy" id="650164"/>
    <lineage>
        <taxon>Eukaryota</taxon>
        <taxon>Fungi</taxon>
        <taxon>Dikarya</taxon>
        <taxon>Basidiomycota</taxon>
        <taxon>Agaricomycotina</taxon>
        <taxon>Agaricomycetes</taxon>
        <taxon>Polyporales</taxon>
        <taxon>Phanerochaetaceae</taxon>
        <taxon>Phanerochaete</taxon>
    </lineage>
</organism>